<dbReference type="Gene3D" id="3.30.450.20">
    <property type="entry name" value="PAS domain"/>
    <property type="match status" value="1"/>
</dbReference>
<dbReference type="PANTHER" id="PTHR44591:SF3">
    <property type="entry name" value="RESPONSE REGULATORY DOMAIN-CONTAINING PROTEIN"/>
    <property type="match status" value="1"/>
</dbReference>
<reference evidence="4 5" key="1">
    <citation type="submission" date="2021-05" db="EMBL/GenBank/DDBJ databases">
        <title>A novel Methanospirillum isolate from a pyrite-forming mixed culture.</title>
        <authorList>
            <person name="Bunk B."/>
            <person name="Sproer C."/>
            <person name="Spring S."/>
            <person name="Pester M."/>
        </authorList>
    </citation>
    <scope>NUCLEOTIDE SEQUENCE [LARGE SCALE GENOMIC DNA]</scope>
    <source>
        <strain evidence="4 5">J.3.6.1-F.2.7.3</strain>
    </source>
</reference>
<feature type="domain" description="Response regulatory" evidence="3">
    <location>
        <begin position="4"/>
        <end position="119"/>
    </location>
</feature>
<dbReference type="InterPro" id="IPR001789">
    <property type="entry name" value="Sig_transdc_resp-reg_receiver"/>
</dbReference>
<dbReference type="RefSeq" id="WP_214419926.1">
    <property type="nucleotide sequence ID" value="NZ_CP075546.1"/>
</dbReference>
<accession>A0A8E7B1G9</accession>
<dbReference type="PANTHER" id="PTHR44591">
    <property type="entry name" value="STRESS RESPONSE REGULATOR PROTEIN 1"/>
    <property type="match status" value="1"/>
</dbReference>
<dbReference type="InterPro" id="IPR011006">
    <property type="entry name" value="CheY-like_superfamily"/>
</dbReference>
<organism evidence="4 5">
    <name type="scientific">Methanospirillum purgamenti</name>
    <dbReference type="NCBI Taxonomy" id="2834276"/>
    <lineage>
        <taxon>Archaea</taxon>
        <taxon>Methanobacteriati</taxon>
        <taxon>Methanobacteriota</taxon>
        <taxon>Stenosarchaea group</taxon>
        <taxon>Methanomicrobia</taxon>
        <taxon>Methanomicrobiales</taxon>
        <taxon>Methanospirillaceae</taxon>
        <taxon>Methanospirillum</taxon>
    </lineage>
</organism>
<keyword evidence="5" id="KW-1185">Reference proteome</keyword>
<evidence type="ECO:0000256" key="2">
    <source>
        <dbReference type="PROSITE-ProRule" id="PRU00169"/>
    </source>
</evidence>
<protein>
    <submittedName>
        <fullName evidence="4">Response regulator</fullName>
    </submittedName>
</protein>
<dbReference type="Pfam" id="PF00072">
    <property type="entry name" value="Response_reg"/>
    <property type="match status" value="1"/>
</dbReference>
<proteinExistence type="predicted"/>
<dbReference type="CDD" id="cd00156">
    <property type="entry name" value="REC"/>
    <property type="match status" value="1"/>
</dbReference>
<dbReference type="SUPFAM" id="SSF55785">
    <property type="entry name" value="PYP-like sensor domain (PAS domain)"/>
    <property type="match status" value="1"/>
</dbReference>
<dbReference type="KEGG" id="mrtj:KHC33_00895"/>
<dbReference type="AlphaFoldDB" id="A0A8E7B1G9"/>
<name>A0A8E7B1G9_9EURY</name>
<dbReference type="InterPro" id="IPR035965">
    <property type="entry name" value="PAS-like_dom_sf"/>
</dbReference>
<dbReference type="GeneID" id="65566924"/>
<dbReference type="GO" id="GO:0000160">
    <property type="term" value="P:phosphorelay signal transduction system"/>
    <property type="evidence" value="ECO:0007669"/>
    <property type="project" value="InterPro"/>
</dbReference>
<dbReference type="Gene3D" id="3.40.50.2300">
    <property type="match status" value="1"/>
</dbReference>
<dbReference type="InterPro" id="IPR050595">
    <property type="entry name" value="Bact_response_regulator"/>
</dbReference>
<dbReference type="PROSITE" id="PS50110">
    <property type="entry name" value="RESPONSE_REGULATORY"/>
    <property type="match status" value="1"/>
</dbReference>
<sequence length="485" mass="53790">MPVSVLYVDDEVPHLMLAREYLGASGKVTLTCVSSGKEAIDSLRTGQYDVIVSDYLMQDMDGIQLLKYVRANYEGVPFILFTGKGKEEIVISALNSGADYYIRKGSDPVIQFSELEQRILQAHAGHHAKKELAAREQLYHSVLTVQTEIFVDLLPDLTIIRANDSYGAVYGIPATDLIGKKFFHDIDERERAQITDSVKSLTPDNPDVEFERPVTYPDGKKINHLWRIEGVFGSDGSIVSAKVTGKDTSQADIARSVLQESEQKYQQTSPDVPQHIGDFDENVPLNFIIENTKPLGSWYLPELVRELKAQKAYGIASTTGAEGYRAFLIFMKGEPEGGIYIDRSGVLYGDRSVLFLKNSQNFTFYPTEPEIASRFVTGCRIYDKSHLRVPASNPIPEIRSVKKGIGNVIIDIMNNGIPVSGLRVTIKSGGKIVGNDVTSSQGQTTFQLLYGQYTGVIHNESGILRSFTFTVDTPELLQKVDLTSQ</sequence>
<dbReference type="EMBL" id="CP075546">
    <property type="protein sequence ID" value="QVV89124.1"/>
    <property type="molecule type" value="Genomic_DNA"/>
</dbReference>
<keyword evidence="1 2" id="KW-0597">Phosphoprotein</keyword>
<dbReference type="Proteomes" id="UP000680656">
    <property type="component" value="Chromosome"/>
</dbReference>
<dbReference type="SMART" id="SM00448">
    <property type="entry name" value="REC"/>
    <property type="match status" value="1"/>
</dbReference>
<gene>
    <name evidence="4" type="ORF">KHC33_00895</name>
</gene>
<evidence type="ECO:0000313" key="4">
    <source>
        <dbReference type="EMBL" id="QVV89124.1"/>
    </source>
</evidence>
<dbReference type="InterPro" id="IPR000014">
    <property type="entry name" value="PAS"/>
</dbReference>
<feature type="modified residue" description="4-aspartylphosphate" evidence="2">
    <location>
        <position position="54"/>
    </location>
</feature>
<dbReference type="SUPFAM" id="SSF52172">
    <property type="entry name" value="CheY-like"/>
    <property type="match status" value="1"/>
</dbReference>
<evidence type="ECO:0000313" key="5">
    <source>
        <dbReference type="Proteomes" id="UP000680656"/>
    </source>
</evidence>
<dbReference type="CDD" id="cd00130">
    <property type="entry name" value="PAS"/>
    <property type="match status" value="1"/>
</dbReference>
<evidence type="ECO:0000256" key="1">
    <source>
        <dbReference type="ARBA" id="ARBA00022553"/>
    </source>
</evidence>
<evidence type="ECO:0000259" key="3">
    <source>
        <dbReference type="PROSITE" id="PS50110"/>
    </source>
</evidence>